<comment type="caution">
    <text evidence="2">The sequence shown here is derived from an EMBL/GenBank/DDBJ whole genome shotgun (WGS) entry which is preliminary data.</text>
</comment>
<sequence>MEHDESSEAYTKKKIKKREEEKRKGHPGQWSPKRSVRARPKRANYLLNWQEGNDGRIKLAEFQFLAD</sequence>
<evidence type="ECO:0000256" key="1">
    <source>
        <dbReference type="SAM" id="MobiDB-lite"/>
    </source>
</evidence>
<proteinExistence type="predicted"/>
<accession>A0ABR0AKN1</accession>
<keyword evidence="3" id="KW-1185">Reference proteome</keyword>
<gene>
    <name evidence="2" type="ORF">OUZ56_014724</name>
</gene>
<name>A0ABR0AKN1_9CRUS</name>
<evidence type="ECO:0000313" key="2">
    <source>
        <dbReference type="EMBL" id="KAK4025671.1"/>
    </source>
</evidence>
<organism evidence="2 3">
    <name type="scientific">Daphnia magna</name>
    <dbReference type="NCBI Taxonomy" id="35525"/>
    <lineage>
        <taxon>Eukaryota</taxon>
        <taxon>Metazoa</taxon>
        <taxon>Ecdysozoa</taxon>
        <taxon>Arthropoda</taxon>
        <taxon>Crustacea</taxon>
        <taxon>Branchiopoda</taxon>
        <taxon>Diplostraca</taxon>
        <taxon>Cladocera</taxon>
        <taxon>Anomopoda</taxon>
        <taxon>Daphniidae</taxon>
        <taxon>Daphnia</taxon>
    </lineage>
</organism>
<evidence type="ECO:0000313" key="3">
    <source>
        <dbReference type="Proteomes" id="UP001234178"/>
    </source>
</evidence>
<protein>
    <submittedName>
        <fullName evidence="2">Uncharacterized protein</fullName>
    </submittedName>
</protein>
<feature type="region of interest" description="Disordered" evidence="1">
    <location>
        <begin position="1"/>
        <end position="38"/>
    </location>
</feature>
<dbReference type="Proteomes" id="UP001234178">
    <property type="component" value="Unassembled WGS sequence"/>
</dbReference>
<reference evidence="2 3" key="1">
    <citation type="journal article" date="2023" name="Nucleic Acids Res.">
        <title>The hologenome of Daphnia magna reveals possible DNA methylation and microbiome-mediated evolution of the host genome.</title>
        <authorList>
            <person name="Chaturvedi A."/>
            <person name="Li X."/>
            <person name="Dhandapani V."/>
            <person name="Marshall H."/>
            <person name="Kissane S."/>
            <person name="Cuenca-Cambronero M."/>
            <person name="Asole G."/>
            <person name="Calvet F."/>
            <person name="Ruiz-Romero M."/>
            <person name="Marangio P."/>
            <person name="Guigo R."/>
            <person name="Rago D."/>
            <person name="Mirbahai L."/>
            <person name="Eastwood N."/>
            <person name="Colbourne J.K."/>
            <person name="Zhou J."/>
            <person name="Mallon E."/>
            <person name="Orsini L."/>
        </authorList>
    </citation>
    <scope>NUCLEOTIDE SEQUENCE [LARGE SCALE GENOMIC DNA]</scope>
    <source>
        <strain evidence="2">LRV0_1</strain>
    </source>
</reference>
<dbReference type="EMBL" id="JAOYFB010000038">
    <property type="protein sequence ID" value="KAK4025671.1"/>
    <property type="molecule type" value="Genomic_DNA"/>
</dbReference>